<accession>A0A5B7GZ38</accession>
<organism evidence="2 3">
    <name type="scientific">Portunus trituberculatus</name>
    <name type="common">Swimming crab</name>
    <name type="synonym">Neptunus trituberculatus</name>
    <dbReference type="NCBI Taxonomy" id="210409"/>
    <lineage>
        <taxon>Eukaryota</taxon>
        <taxon>Metazoa</taxon>
        <taxon>Ecdysozoa</taxon>
        <taxon>Arthropoda</taxon>
        <taxon>Crustacea</taxon>
        <taxon>Multicrustacea</taxon>
        <taxon>Malacostraca</taxon>
        <taxon>Eumalacostraca</taxon>
        <taxon>Eucarida</taxon>
        <taxon>Decapoda</taxon>
        <taxon>Pleocyemata</taxon>
        <taxon>Brachyura</taxon>
        <taxon>Eubrachyura</taxon>
        <taxon>Portunoidea</taxon>
        <taxon>Portunidae</taxon>
        <taxon>Portuninae</taxon>
        <taxon>Portunus</taxon>
    </lineage>
</organism>
<dbReference type="EMBL" id="VSRR010023516">
    <property type="protein sequence ID" value="MPC65561.1"/>
    <property type="molecule type" value="Genomic_DNA"/>
</dbReference>
<name>A0A5B7GZ38_PORTR</name>
<feature type="region of interest" description="Disordered" evidence="1">
    <location>
        <begin position="1"/>
        <end position="36"/>
    </location>
</feature>
<comment type="caution">
    <text evidence="2">The sequence shown here is derived from an EMBL/GenBank/DDBJ whole genome shotgun (WGS) entry which is preliminary data.</text>
</comment>
<gene>
    <name evidence="2" type="ORF">E2C01_059699</name>
</gene>
<proteinExistence type="predicted"/>
<reference evidence="2 3" key="1">
    <citation type="submission" date="2019-05" db="EMBL/GenBank/DDBJ databases">
        <title>Another draft genome of Portunus trituberculatus and its Hox gene families provides insights of decapod evolution.</title>
        <authorList>
            <person name="Jeong J.-H."/>
            <person name="Song I."/>
            <person name="Kim S."/>
            <person name="Choi T."/>
            <person name="Kim D."/>
            <person name="Ryu S."/>
            <person name="Kim W."/>
        </authorList>
    </citation>
    <scope>NUCLEOTIDE SEQUENCE [LARGE SCALE GENOMIC DNA]</scope>
    <source>
        <tissue evidence="2">Muscle</tissue>
    </source>
</reference>
<sequence length="62" mass="6352">MVLKGFSEAGGAGGEKDASAAPRPASEAKAVNNHDESSLEARIIAGLELLDFVIIGDKLQAD</sequence>
<dbReference type="Proteomes" id="UP000324222">
    <property type="component" value="Unassembled WGS sequence"/>
</dbReference>
<evidence type="ECO:0000256" key="1">
    <source>
        <dbReference type="SAM" id="MobiDB-lite"/>
    </source>
</evidence>
<evidence type="ECO:0000313" key="2">
    <source>
        <dbReference type="EMBL" id="MPC65561.1"/>
    </source>
</evidence>
<dbReference type="AlphaFoldDB" id="A0A5B7GZ38"/>
<evidence type="ECO:0000313" key="3">
    <source>
        <dbReference type="Proteomes" id="UP000324222"/>
    </source>
</evidence>
<keyword evidence="3" id="KW-1185">Reference proteome</keyword>
<protein>
    <submittedName>
        <fullName evidence="2">Uncharacterized protein</fullName>
    </submittedName>
</protein>